<dbReference type="InterPro" id="IPR001633">
    <property type="entry name" value="EAL_dom"/>
</dbReference>
<dbReference type="InterPro" id="IPR035919">
    <property type="entry name" value="EAL_sf"/>
</dbReference>
<dbReference type="PANTHER" id="PTHR33121">
    <property type="entry name" value="CYCLIC DI-GMP PHOSPHODIESTERASE PDEF"/>
    <property type="match status" value="1"/>
</dbReference>
<dbReference type="Gene3D" id="3.20.20.450">
    <property type="entry name" value="EAL domain"/>
    <property type="match status" value="1"/>
</dbReference>
<dbReference type="PANTHER" id="PTHR33121:SF76">
    <property type="entry name" value="SIGNALING PROTEIN"/>
    <property type="match status" value="1"/>
</dbReference>
<dbReference type="SMART" id="SM00052">
    <property type="entry name" value="EAL"/>
    <property type="match status" value="1"/>
</dbReference>
<protein>
    <submittedName>
        <fullName evidence="2">EAL domain-containing protein</fullName>
    </submittedName>
</protein>
<proteinExistence type="predicted"/>
<accession>A0A845BT52</accession>
<reference evidence="2 3" key="1">
    <citation type="submission" date="2019-12" db="EMBL/GenBank/DDBJ databases">
        <title>Neisseriaceae gen. nov. sp. Genome sequencing and assembly.</title>
        <authorList>
            <person name="Liu Z."/>
            <person name="Li A."/>
        </authorList>
    </citation>
    <scope>NUCLEOTIDE SEQUENCE [LARGE SCALE GENOMIC DNA]</scope>
    <source>
        <strain evidence="2 3">B2N2-7</strain>
    </source>
</reference>
<dbReference type="AlphaFoldDB" id="A0A845BT52"/>
<dbReference type="Pfam" id="PF00563">
    <property type="entry name" value="EAL"/>
    <property type="match status" value="1"/>
</dbReference>
<evidence type="ECO:0000313" key="3">
    <source>
        <dbReference type="Proteomes" id="UP000467214"/>
    </source>
</evidence>
<name>A0A845BT52_9NEIS</name>
<keyword evidence="3" id="KW-1185">Reference proteome</keyword>
<feature type="domain" description="EAL" evidence="1">
    <location>
        <begin position="22"/>
        <end position="270"/>
    </location>
</feature>
<dbReference type="InterPro" id="IPR050706">
    <property type="entry name" value="Cyclic-di-GMP_PDE-like"/>
</dbReference>
<evidence type="ECO:0000259" key="1">
    <source>
        <dbReference type="PROSITE" id="PS50883"/>
    </source>
</evidence>
<sequence length="272" mass="30124">MNRIIKLLEGLNARFSDGAPVFTLRNHSVEAQVGNIRLQSAFQPIVRANNQQEQGWEGLVRPFLPDGTAMPPPVFFDDFSVGQEMARIDRICRCLHLANFVLANGNGYLFLNLHPRHLLSVEGTFGAAFSEVAALAGIPTDRIVLEVLEHCTDDEKRLARAVLEFKSHGFLVALDDFGQNSDTHTVDRLFQLKPHIVKFDRSLLHISNPIVLPRLIRAVRELGALSVMEGIETADEASRAYLAGANLLQGFHLGRPQSKPKYKIAANAKEAA</sequence>
<dbReference type="Proteomes" id="UP000467214">
    <property type="component" value="Unassembled WGS sequence"/>
</dbReference>
<dbReference type="EMBL" id="WSSB01000001">
    <property type="protein sequence ID" value="MXR35743.1"/>
    <property type="molecule type" value="Genomic_DNA"/>
</dbReference>
<dbReference type="RefSeq" id="WP_160794429.1">
    <property type="nucleotide sequence ID" value="NZ_WSSB01000001.1"/>
</dbReference>
<evidence type="ECO:0000313" key="2">
    <source>
        <dbReference type="EMBL" id="MXR35743.1"/>
    </source>
</evidence>
<dbReference type="PROSITE" id="PS50883">
    <property type="entry name" value="EAL"/>
    <property type="match status" value="1"/>
</dbReference>
<comment type="caution">
    <text evidence="2">The sequence shown here is derived from an EMBL/GenBank/DDBJ whole genome shotgun (WGS) entry which is preliminary data.</text>
</comment>
<organism evidence="2 3">
    <name type="scientific">Craterilacuibacter sinensis</name>
    <dbReference type="NCBI Taxonomy" id="2686017"/>
    <lineage>
        <taxon>Bacteria</taxon>
        <taxon>Pseudomonadati</taxon>
        <taxon>Pseudomonadota</taxon>
        <taxon>Betaproteobacteria</taxon>
        <taxon>Neisseriales</taxon>
        <taxon>Neisseriaceae</taxon>
        <taxon>Craterilacuibacter</taxon>
    </lineage>
</organism>
<dbReference type="SUPFAM" id="SSF141868">
    <property type="entry name" value="EAL domain-like"/>
    <property type="match status" value="1"/>
</dbReference>
<dbReference type="GO" id="GO:0071111">
    <property type="term" value="F:cyclic-guanylate-specific phosphodiesterase activity"/>
    <property type="evidence" value="ECO:0007669"/>
    <property type="project" value="InterPro"/>
</dbReference>
<dbReference type="CDD" id="cd01948">
    <property type="entry name" value="EAL"/>
    <property type="match status" value="1"/>
</dbReference>
<gene>
    <name evidence="2" type="ORF">GQF02_01930</name>
</gene>